<accession>A0ABP9VIF7</accession>
<feature type="repeat" description="WD" evidence="3">
    <location>
        <begin position="268"/>
        <end position="309"/>
    </location>
</feature>
<evidence type="ECO:0000256" key="2">
    <source>
        <dbReference type="ARBA" id="ARBA00022737"/>
    </source>
</evidence>
<evidence type="ECO:0000259" key="5">
    <source>
        <dbReference type="Pfam" id="PF08308"/>
    </source>
</evidence>
<dbReference type="SMART" id="SM00320">
    <property type="entry name" value="WD40"/>
    <property type="match status" value="5"/>
</dbReference>
<reference evidence="6 7" key="1">
    <citation type="submission" date="2024-02" db="EMBL/GenBank/DDBJ databases">
        <title>Deinococcus xinjiangensis NBRC 107630.</title>
        <authorList>
            <person name="Ichikawa N."/>
            <person name="Katano-Makiyama Y."/>
            <person name="Hidaka K."/>
        </authorList>
    </citation>
    <scope>NUCLEOTIDE SEQUENCE [LARGE SCALE GENOMIC DNA]</scope>
    <source>
        <strain evidence="6 7">NBRC 107630</strain>
    </source>
</reference>
<name>A0ABP9VIF7_9DEIO</name>
<dbReference type="Gene3D" id="2.60.40.1120">
    <property type="entry name" value="Carboxypeptidase-like, regulatory domain"/>
    <property type="match status" value="1"/>
</dbReference>
<evidence type="ECO:0000256" key="3">
    <source>
        <dbReference type="PROSITE-ProRule" id="PRU00221"/>
    </source>
</evidence>
<keyword evidence="1 3" id="KW-0853">WD repeat</keyword>
<keyword evidence="4" id="KW-0732">Signal</keyword>
<dbReference type="InterPro" id="IPR011047">
    <property type="entry name" value="Quinoprotein_ADH-like_sf"/>
</dbReference>
<dbReference type="SUPFAM" id="SSF50998">
    <property type="entry name" value="Quinoprotein alcohol dehydrogenase-like"/>
    <property type="match status" value="1"/>
</dbReference>
<gene>
    <name evidence="6" type="ORF">Dxin01_03635</name>
</gene>
<dbReference type="RefSeq" id="WP_353543839.1">
    <property type="nucleotide sequence ID" value="NZ_BAABRN010000071.1"/>
</dbReference>
<feature type="repeat" description="WD" evidence="3">
    <location>
        <begin position="233"/>
        <end position="258"/>
    </location>
</feature>
<dbReference type="PANTHER" id="PTHR19879">
    <property type="entry name" value="TRANSCRIPTION INITIATION FACTOR TFIID"/>
    <property type="match status" value="1"/>
</dbReference>
<dbReference type="PROSITE" id="PS00678">
    <property type="entry name" value="WD_REPEATS_1"/>
    <property type="match status" value="1"/>
</dbReference>
<feature type="signal peptide" evidence="4">
    <location>
        <begin position="1"/>
        <end position="18"/>
    </location>
</feature>
<dbReference type="InterPro" id="IPR019775">
    <property type="entry name" value="WD40_repeat_CS"/>
</dbReference>
<protein>
    <recommendedName>
        <fullName evidence="5">PEGA domain-containing protein</fullName>
    </recommendedName>
</protein>
<evidence type="ECO:0000256" key="1">
    <source>
        <dbReference type="ARBA" id="ARBA00022574"/>
    </source>
</evidence>
<organism evidence="6 7">
    <name type="scientific">Deinococcus xinjiangensis</name>
    <dbReference type="NCBI Taxonomy" id="457454"/>
    <lineage>
        <taxon>Bacteria</taxon>
        <taxon>Thermotogati</taxon>
        <taxon>Deinococcota</taxon>
        <taxon>Deinococci</taxon>
        <taxon>Deinococcales</taxon>
        <taxon>Deinococcaceae</taxon>
        <taxon>Deinococcus</taxon>
    </lineage>
</organism>
<feature type="domain" description="PEGA" evidence="5">
    <location>
        <begin position="496"/>
        <end position="562"/>
    </location>
</feature>
<dbReference type="Proteomes" id="UP001458946">
    <property type="component" value="Unassembled WGS sequence"/>
</dbReference>
<keyword evidence="2" id="KW-0677">Repeat</keyword>
<dbReference type="InterPro" id="IPR001680">
    <property type="entry name" value="WD40_rpt"/>
</dbReference>
<dbReference type="InterPro" id="IPR013229">
    <property type="entry name" value="PEGA"/>
</dbReference>
<dbReference type="PROSITE" id="PS50294">
    <property type="entry name" value="WD_REPEATS_REGION"/>
    <property type="match status" value="2"/>
</dbReference>
<dbReference type="EMBL" id="BAABRN010000071">
    <property type="protein sequence ID" value="GAA5503868.1"/>
    <property type="molecule type" value="Genomic_DNA"/>
</dbReference>
<dbReference type="PROSITE" id="PS50082">
    <property type="entry name" value="WD_REPEATS_2"/>
    <property type="match status" value="3"/>
</dbReference>
<evidence type="ECO:0000256" key="4">
    <source>
        <dbReference type="SAM" id="SignalP"/>
    </source>
</evidence>
<evidence type="ECO:0000313" key="7">
    <source>
        <dbReference type="Proteomes" id="UP001458946"/>
    </source>
</evidence>
<keyword evidence="7" id="KW-1185">Reference proteome</keyword>
<comment type="caution">
    <text evidence="6">The sequence shown here is derived from an EMBL/GenBank/DDBJ whole genome shotgun (WGS) entry which is preliminary data.</text>
</comment>
<proteinExistence type="predicted"/>
<dbReference type="Pfam" id="PF00400">
    <property type="entry name" value="WD40"/>
    <property type="match status" value="3"/>
</dbReference>
<dbReference type="PANTHER" id="PTHR19879:SF9">
    <property type="entry name" value="TRANSCRIPTION INITIATION FACTOR TFIID SUBUNIT 5"/>
    <property type="match status" value="1"/>
</dbReference>
<dbReference type="InterPro" id="IPR015943">
    <property type="entry name" value="WD40/YVTN_repeat-like_dom_sf"/>
</dbReference>
<dbReference type="Pfam" id="PF08308">
    <property type="entry name" value="PEGA"/>
    <property type="match status" value="2"/>
</dbReference>
<feature type="domain" description="PEGA" evidence="5">
    <location>
        <begin position="426"/>
        <end position="492"/>
    </location>
</feature>
<dbReference type="Gene3D" id="2.130.10.10">
    <property type="entry name" value="YVTN repeat-like/Quinoprotein amine dehydrogenase"/>
    <property type="match status" value="1"/>
</dbReference>
<feature type="chain" id="PRO_5047477654" description="PEGA domain-containing protein" evidence="4">
    <location>
        <begin position="19"/>
        <end position="562"/>
    </location>
</feature>
<evidence type="ECO:0000313" key="6">
    <source>
        <dbReference type="EMBL" id="GAA5503868.1"/>
    </source>
</evidence>
<feature type="repeat" description="WD" evidence="3">
    <location>
        <begin position="310"/>
        <end position="341"/>
    </location>
</feature>
<sequence length="562" mass="59005">MKLAIALSFALTTTVAQAQDFSKVRNLATLGGDGNAIKSWAYNPLDNRVFVADDKGFSLWSLDGMQKMSDTRVGNGSGQGIFDFATNTAYLTSEYSGDPGKMIDSTGKAADFTGYPVSLFNKRIYTARDNMLVLDSFTDSGRVVGPKPDGLRKIIPFSDGLQLFAVTTDRALLYQVSPGKLLKTFGPLDQGVQGVQLSPDGSQILLVNSSGIAATFELATGMKLMDFKLGARVEDASFSPDGKLIAFGFENDQIQVWDAEVGVQRAKMESDQGNVLSVAFSPDGKVISSGGYDGTIGLWNASTGQRLATLEGHTRGVEGLKFTWDGKYLLSVSSDNTIRVWGVPKLAVFASPAQLTVSSGTQGATALLDGTPLGNLDAAGRSLALAGEVPHRLIVTAPGHLPYTTSITLKAGEERTLVANPLPQTGKLTISSTPSSANVIVNGKVIGKTPVTLDNLPAGPLDYLIKFAGYVDFAGTAEVSASSPATTNAVLKEQPGLSVKSSPVGASVFLDGQPLGVTPLVTSGLKPGKYNLTLKMKGYKDQTVSVTIPATGKATVDVTLKK</sequence>